<reference evidence="1" key="2">
    <citation type="submission" date="2025-03" db="EMBL/GenBank/DDBJ databases">
        <authorList>
            <consortium name="ELIXIR-Norway"/>
            <consortium name="Elixir Norway"/>
        </authorList>
    </citation>
    <scope>NUCLEOTIDE SEQUENCE</scope>
</reference>
<dbReference type="Proteomes" id="UP001162501">
    <property type="component" value="Chromosome 14"/>
</dbReference>
<name>A0AC59YFK5_RANTA</name>
<accession>A0AC59YFK5</accession>
<reference evidence="1" key="1">
    <citation type="submission" date="2023-05" db="EMBL/GenBank/DDBJ databases">
        <authorList>
            <consortium name="ELIXIR-Norway"/>
        </authorList>
    </citation>
    <scope>NUCLEOTIDE SEQUENCE</scope>
</reference>
<dbReference type="EMBL" id="OX596098">
    <property type="protein sequence ID" value="CAM9650491.1"/>
    <property type="molecule type" value="Genomic_DNA"/>
</dbReference>
<protein>
    <submittedName>
        <fullName evidence="1">Uncharacterized protein</fullName>
    </submittedName>
</protein>
<gene>
    <name evidence="1" type="ORF">MRATA1EN22A_LOCUS5513</name>
</gene>
<proteinExistence type="predicted"/>
<sequence>MRGSAGICPVTSIHPAAASSANSPQGPTLWDVSGQDGGARAQAHPPPSSSCLRPTVRKVKCPPGLAVDTTSGGANVARMGSVDPAVFSLRLSWSLRDGRRLRLVSCPGTCRAGAPPAGPPGRGPRGSTPFPPQQRDSRLQCGRGANRWHKRPGLARGSPSVPPGCLCGPEGLRARAPRRAGPGPAGRSAPGPSSGRRGQERLRPAPSAGRPWTRRRMWRCSPSA</sequence>
<evidence type="ECO:0000313" key="2">
    <source>
        <dbReference type="Proteomes" id="UP001162501"/>
    </source>
</evidence>
<evidence type="ECO:0000313" key="1">
    <source>
        <dbReference type="EMBL" id="CAM9650491.1"/>
    </source>
</evidence>
<organism evidence="1 2">
    <name type="scientific">Rangifer tarandus platyrhynchus</name>
    <name type="common">Svalbard reindeer</name>
    <dbReference type="NCBI Taxonomy" id="3082113"/>
    <lineage>
        <taxon>Eukaryota</taxon>
        <taxon>Metazoa</taxon>
        <taxon>Chordata</taxon>
        <taxon>Craniata</taxon>
        <taxon>Vertebrata</taxon>
        <taxon>Euteleostomi</taxon>
        <taxon>Mammalia</taxon>
        <taxon>Eutheria</taxon>
        <taxon>Laurasiatheria</taxon>
        <taxon>Artiodactyla</taxon>
        <taxon>Ruminantia</taxon>
        <taxon>Pecora</taxon>
        <taxon>Cervidae</taxon>
        <taxon>Odocoileinae</taxon>
        <taxon>Rangifer</taxon>
    </lineage>
</organism>